<dbReference type="EMBL" id="JAMXLX010000003">
    <property type="protein sequence ID" value="MCO5957702.1"/>
    <property type="molecule type" value="Genomic_DNA"/>
</dbReference>
<sequence>MARSPHASLTRIFNASADTSRILQKPSNQTGTVLRRPSVPERVNGDLSGEALARYINGLESRLIDHMRKHAPRWHNNETKTILKRWHAPQASHPVPSWAAPRDMVRDARDYAATLLKERLVSRMKTLGDIRIARYLGGHKQVDPLHLIFHEKSTVLDNKFRQKM</sequence>
<dbReference type="AlphaFoldDB" id="A0AAJ1BWU0"/>
<gene>
    <name evidence="1" type="ORF">NBH21_13040</name>
</gene>
<dbReference type="Proteomes" id="UP001155380">
    <property type="component" value="Unassembled WGS sequence"/>
</dbReference>
<dbReference type="RefSeq" id="WP_250913290.1">
    <property type="nucleotide sequence ID" value="NZ_JAMXLX010000003.1"/>
</dbReference>
<comment type="caution">
    <text evidence="1">The sequence shown here is derived from an EMBL/GenBank/DDBJ whole genome shotgun (WGS) entry which is preliminary data.</text>
</comment>
<evidence type="ECO:0000313" key="2">
    <source>
        <dbReference type="Proteomes" id="UP001155380"/>
    </source>
</evidence>
<accession>A0AAJ1BWU0</accession>
<proteinExistence type="predicted"/>
<reference evidence="1" key="1">
    <citation type="submission" date="2022-06" db="EMBL/GenBank/DDBJ databases">
        <authorList>
            <person name="Sun Q."/>
        </authorList>
    </citation>
    <scope>NUCLEOTIDE SEQUENCE</scope>
    <source>
        <strain evidence="1">S101</strain>
    </source>
</reference>
<organism evidence="1 2">
    <name type="scientific">Ciceribacter sichuanensis</name>
    <dbReference type="NCBI Taxonomy" id="2949647"/>
    <lineage>
        <taxon>Bacteria</taxon>
        <taxon>Pseudomonadati</taxon>
        <taxon>Pseudomonadota</taxon>
        <taxon>Alphaproteobacteria</taxon>
        <taxon>Hyphomicrobiales</taxon>
        <taxon>Rhizobiaceae</taxon>
        <taxon>Ciceribacter</taxon>
    </lineage>
</organism>
<name>A0AAJ1BWU0_9HYPH</name>
<protein>
    <submittedName>
        <fullName evidence="1">Uncharacterized protein</fullName>
    </submittedName>
</protein>
<evidence type="ECO:0000313" key="1">
    <source>
        <dbReference type="EMBL" id="MCO5957702.1"/>
    </source>
</evidence>